<dbReference type="GO" id="GO:0005737">
    <property type="term" value="C:cytoplasm"/>
    <property type="evidence" value="ECO:0007669"/>
    <property type="project" value="TreeGrafter"/>
</dbReference>
<evidence type="ECO:0000256" key="2">
    <source>
        <dbReference type="ARBA" id="ARBA00023043"/>
    </source>
</evidence>
<dbReference type="InterPro" id="IPR001496">
    <property type="entry name" value="SOCS_box"/>
</dbReference>
<feature type="repeat" description="ANK" evidence="3">
    <location>
        <begin position="88"/>
        <end position="120"/>
    </location>
</feature>
<accession>A0AA88LE56</accession>
<dbReference type="Pfam" id="PF07525">
    <property type="entry name" value="SOCS_box"/>
    <property type="match status" value="1"/>
</dbReference>
<feature type="domain" description="SOCS box" evidence="4">
    <location>
        <begin position="330"/>
        <end position="372"/>
    </location>
</feature>
<dbReference type="PROSITE" id="PS50088">
    <property type="entry name" value="ANK_REPEAT"/>
    <property type="match status" value="2"/>
</dbReference>
<gene>
    <name evidence="5" type="ORF">QYM36_003657</name>
</gene>
<proteinExistence type="predicted"/>
<dbReference type="Proteomes" id="UP001187531">
    <property type="component" value="Unassembled WGS sequence"/>
</dbReference>
<dbReference type="PANTHER" id="PTHR24198:SF165">
    <property type="entry name" value="ANKYRIN REPEAT-CONTAINING PROTEIN-RELATED"/>
    <property type="match status" value="1"/>
</dbReference>
<keyword evidence="6" id="KW-1185">Reference proteome</keyword>
<reference evidence="5" key="1">
    <citation type="submission" date="2023-07" db="EMBL/GenBank/DDBJ databases">
        <title>Chromosome-level genome assembly of Artemia franciscana.</title>
        <authorList>
            <person name="Jo E."/>
        </authorList>
    </citation>
    <scope>NUCLEOTIDE SEQUENCE</scope>
    <source>
        <tissue evidence="5">Whole body</tissue>
    </source>
</reference>
<dbReference type="PRINTS" id="PR01415">
    <property type="entry name" value="ANKYRIN"/>
</dbReference>
<dbReference type="SUPFAM" id="SSF158235">
    <property type="entry name" value="SOCS box-like"/>
    <property type="match status" value="1"/>
</dbReference>
<keyword evidence="1" id="KW-0677">Repeat</keyword>
<sequence length="389" mass="44300">MAAPAQIFQAEEDTKMVFQYSKSAVDLFYAVEKKDNQLVNSFLLSGRSARAKGEAGITPLHIAAAIGSIDICKLLLLHGARINALDRHLRTPLFMAVSGRQTDVVTFLLERNADPNSETNDGETLFTEAVRRDDVATAEILVEYGTTIPSQQKIFELLQNAVLKNSFDIVTFLVSFVDLKKTKEVTTEFTPFAYALNNFKLDIGRYLLQNGSSVQESHPQTNESVLHLTLRNMINWQYDVPSFPPISLFIDVLQLLYEYGFDFSVRCHSLHPGESLYSFYCRCRHEKPQTALELLHDKPGFDGFRRLLVAYGCPFDEKDDANALFRQANRSLKGMCRNVIRKKIGHFRVFDQVNKLDIPLTLKYYLVYEELVRHFAPDNWVPIILSTKA</sequence>
<dbReference type="PROSITE" id="PS50225">
    <property type="entry name" value="SOCS"/>
    <property type="match status" value="1"/>
</dbReference>
<name>A0AA88LE56_ARTSF</name>
<feature type="repeat" description="ANK" evidence="3">
    <location>
        <begin position="55"/>
        <end position="87"/>
    </location>
</feature>
<dbReference type="InterPro" id="IPR036036">
    <property type="entry name" value="SOCS_box-like_dom_sf"/>
</dbReference>
<dbReference type="Gene3D" id="1.25.40.20">
    <property type="entry name" value="Ankyrin repeat-containing domain"/>
    <property type="match status" value="1"/>
</dbReference>
<evidence type="ECO:0000313" key="5">
    <source>
        <dbReference type="EMBL" id="KAK2721436.1"/>
    </source>
</evidence>
<dbReference type="Pfam" id="PF12796">
    <property type="entry name" value="Ank_2"/>
    <property type="match status" value="1"/>
</dbReference>
<dbReference type="AlphaFoldDB" id="A0AA88LE56"/>
<dbReference type="InterPro" id="IPR002110">
    <property type="entry name" value="Ankyrin_rpt"/>
</dbReference>
<comment type="caution">
    <text evidence="5">The sequence shown here is derived from an EMBL/GenBank/DDBJ whole genome shotgun (WGS) entry which is preliminary data.</text>
</comment>
<evidence type="ECO:0000313" key="6">
    <source>
        <dbReference type="Proteomes" id="UP001187531"/>
    </source>
</evidence>
<evidence type="ECO:0000256" key="1">
    <source>
        <dbReference type="ARBA" id="ARBA00022737"/>
    </source>
</evidence>
<dbReference type="SUPFAM" id="SSF48403">
    <property type="entry name" value="Ankyrin repeat"/>
    <property type="match status" value="1"/>
</dbReference>
<dbReference type="GO" id="GO:0035556">
    <property type="term" value="P:intracellular signal transduction"/>
    <property type="evidence" value="ECO:0007669"/>
    <property type="project" value="InterPro"/>
</dbReference>
<organism evidence="5 6">
    <name type="scientific">Artemia franciscana</name>
    <name type="common">Brine shrimp</name>
    <name type="synonym">Artemia sanfranciscana</name>
    <dbReference type="NCBI Taxonomy" id="6661"/>
    <lineage>
        <taxon>Eukaryota</taxon>
        <taxon>Metazoa</taxon>
        <taxon>Ecdysozoa</taxon>
        <taxon>Arthropoda</taxon>
        <taxon>Crustacea</taxon>
        <taxon>Branchiopoda</taxon>
        <taxon>Anostraca</taxon>
        <taxon>Artemiidae</taxon>
        <taxon>Artemia</taxon>
    </lineage>
</organism>
<dbReference type="SMART" id="SM00969">
    <property type="entry name" value="SOCS_box"/>
    <property type="match status" value="1"/>
</dbReference>
<dbReference type="InterPro" id="IPR036770">
    <property type="entry name" value="Ankyrin_rpt-contain_sf"/>
</dbReference>
<dbReference type="EMBL" id="JAVRJZ010000006">
    <property type="protein sequence ID" value="KAK2721436.1"/>
    <property type="molecule type" value="Genomic_DNA"/>
</dbReference>
<dbReference type="Gene3D" id="1.10.750.20">
    <property type="entry name" value="SOCS box"/>
    <property type="match status" value="1"/>
</dbReference>
<dbReference type="PROSITE" id="PS50297">
    <property type="entry name" value="ANK_REP_REGION"/>
    <property type="match status" value="2"/>
</dbReference>
<protein>
    <recommendedName>
        <fullName evidence="4">SOCS box domain-containing protein</fullName>
    </recommendedName>
</protein>
<dbReference type="PANTHER" id="PTHR24198">
    <property type="entry name" value="ANKYRIN REPEAT AND PROTEIN KINASE DOMAIN-CONTAINING PROTEIN"/>
    <property type="match status" value="1"/>
</dbReference>
<keyword evidence="2 3" id="KW-0040">ANK repeat</keyword>
<evidence type="ECO:0000259" key="4">
    <source>
        <dbReference type="PROSITE" id="PS50225"/>
    </source>
</evidence>
<dbReference type="CDD" id="cd03587">
    <property type="entry name" value="SOCS"/>
    <property type="match status" value="1"/>
</dbReference>
<dbReference type="SMART" id="SM00248">
    <property type="entry name" value="ANK"/>
    <property type="match status" value="5"/>
</dbReference>
<evidence type="ECO:0000256" key="3">
    <source>
        <dbReference type="PROSITE-ProRule" id="PRU00023"/>
    </source>
</evidence>